<proteinExistence type="predicted"/>
<evidence type="ECO:0000313" key="2">
    <source>
        <dbReference type="Proteomes" id="UP000472676"/>
    </source>
</evidence>
<name>A0A6M2BU75_9GAMM</name>
<dbReference type="AlphaFoldDB" id="A0A6M2BU75"/>
<dbReference type="Proteomes" id="UP000472676">
    <property type="component" value="Unassembled WGS sequence"/>
</dbReference>
<gene>
    <name evidence="1" type="ORF">G7Y85_14090</name>
</gene>
<accession>A0A6M2BU75</accession>
<organism evidence="1 2">
    <name type="scientific">Solimonas terrae</name>
    <dbReference type="NCBI Taxonomy" id="1396819"/>
    <lineage>
        <taxon>Bacteria</taxon>
        <taxon>Pseudomonadati</taxon>
        <taxon>Pseudomonadota</taxon>
        <taxon>Gammaproteobacteria</taxon>
        <taxon>Nevskiales</taxon>
        <taxon>Nevskiaceae</taxon>
        <taxon>Solimonas</taxon>
    </lineage>
</organism>
<dbReference type="RefSeq" id="WP_166258326.1">
    <property type="nucleotide sequence ID" value="NZ_JAAMOW010000007.1"/>
</dbReference>
<keyword evidence="2" id="KW-1185">Reference proteome</keyword>
<evidence type="ECO:0000313" key="1">
    <source>
        <dbReference type="EMBL" id="NGY05900.1"/>
    </source>
</evidence>
<dbReference type="GO" id="GO:0005524">
    <property type="term" value="F:ATP binding"/>
    <property type="evidence" value="ECO:0007669"/>
    <property type="project" value="UniProtKB-KW"/>
</dbReference>
<comment type="caution">
    <text evidence="1">The sequence shown here is derived from an EMBL/GenBank/DDBJ whole genome shotgun (WGS) entry which is preliminary data.</text>
</comment>
<protein>
    <submittedName>
        <fullName evidence="1">ATP-binding protein</fullName>
    </submittedName>
</protein>
<keyword evidence="1" id="KW-0067">ATP-binding</keyword>
<keyword evidence="1" id="KW-0547">Nucleotide-binding</keyword>
<sequence>MSTLADHVTIERRFARSARLDADLKGTPPLVGYVLQASTHKALSAMAMAQCETKQGAYTWTGPYGGGKSSAALLVGNLVGGKSSGRTIARELAGQELSTLFGQAFPDRGKQRWTVVAVTGSRSDMSEAIVEASKETLSWDKRTLVRARRNNAGLAGALVESANSHAGVLLIIDELGKFLEQAVANQGDIHVLQDLAEFSSRSGGRLVVIGILHQAFDQYAGRLSREARQEWAKVQGRFQDISFLAGADETVALLGRAIQVDYRPRQAAALAAAVAKAVAARRPTDVGVLANALADTWPLNPVTALLLGPVSRQRFAQNERSVFGFLSSAEPHGFVEFLKSEPAKSVTTYGPDRLWDYLATNFGMALASGQDSARFSLAFEAIDRASAKGGSLHVAVAKCAAVIEFFRNGSGVAVAAEFLAASLPYESPDKVRRVIDDLVEWAILLRQPRLGGFAIFAGSDFDLDQALDKSRTAPSADDLATLPRRVGLPFATAKRHYFRTGALRAFDIVLQPFGVNDLDEALVSRLHSRSICGSGSMLLLLADTSLSHQDAQRRARAIAKAMRSKGVIAAVAAVPAENRLRDTAAEILALERVVKEHPQLQGDRIARREIAARRSSYLDAIQHDLRESLDEAVWSLGPTGESLQETLSVVATALADAAFPMAPHLKSELVQRDRPSSSAMAAIRELGHAMLSGESKENLGLTGYPAEMGLYLTLIQRFGLHREAEPGVYRFMAPDNSEDGNSLQQAWNVFEESSECTLDEVYATWSKAPFGLKAGVMPILSLASILSRRERLAIYVDGVFQSQITDIFFDKLLQNPKSIRLRKIDRSVREVGLLAGLGAGLGIAHEPTSLVVAQTLFQRFQTLPIYSQRTRNLSETACAVRAVVLKSTDPEALLFQELPKVKFEGDPSTAVVSALSEAERAYDALLSELTYNLSRVLGVDAVTFTGIADRAEVVKGLTNDLRFDAFAMRAAQFERGEGDIEGLVSMFVHKSPSNWSDRDREQALLELARFGRRFREAEALAVVRARRSTTEALALVVGLDPNTPAVVTSFELTDREKKQAEGLAERVLDLLESKGGNRTIRLAALARAVASLAADAELEPA</sequence>
<reference evidence="1 2" key="1">
    <citation type="journal article" date="2014" name="Int. J. Syst. Evol. Microbiol.">
        <title>Solimonas terrae sp. nov., isolated from soil.</title>
        <authorList>
            <person name="Kim S.J."/>
            <person name="Moon J.Y."/>
            <person name="Weon H.Y."/>
            <person name="Ahn J.H."/>
            <person name="Chen W.M."/>
            <person name="Kwon S.W."/>
        </authorList>
    </citation>
    <scope>NUCLEOTIDE SEQUENCE [LARGE SCALE GENOMIC DNA]</scope>
    <source>
        <strain evidence="1 2">KIS83-12</strain>
    </source>
</reference>
<dbReference type="EMBL" id="JAAMOW010000007">
    <property type="protein sequence ID" value="NGY05900.1"/>
    <property type="molecule type" value="Genomic_DNA"/>
</dbReference>